<dbReference type="SUPFAM" id="SSF51695">
    <property type="entry name" value="PLC-like phosphodiesterases"/>
    <property type="match status" value="1"/>
</dbReference>
<keyword evidence="1" id="KW-1133">Transmembrane helix</keyword>
<dbReference type="InterPro" id="IPR017946">
    <property type="entry name" value="PLC-like_Pdiesterase_TIM-brl"/>
</dbReference>
<dbReference type="Pfam" id="PF03009">
    <property type="entry name" value="GDPD"/>
    <property type="match status" value="1"/>
</dbReference>
<reference evidence="3" key="2">
    <citation type="journal article" date="2021" name="PeerJ">
        <title>Extensive microbial diversity within the chicken gut microbiome revealed by metagenomics and culture.</title>
        <authorList>
            <person name="Gilroy R."/>
            <person name="Ravi A."/>
            <person name="Getino M."/>
            <person name="Pursley I."/>
            <person name="Horton D.L."/>
            <person name="Alikhan N.F."/>
            <person name="Baker D."/>
            <person name="Gharbi K."/>
            <person name="Hall N."/>
            <person name="Watson M."/>
            <person name="Adriaenssens E.M."/>
            <person name="Foster-Nyarko E."/>
            <person name="Jarju S."/>
            <person name="Secka A."/>
            <person name="Antonio M."/>
            <person name="Oren A."/>
            <person name="Chaudhuri R.R."/>
            <person name="La Ragione R."/>
            <person name="Hildebrand F."/>
            <person name="Pallen M.J."/>
        </authorList>
    </citation>
    <scope>NUCLEOTIDE SEQUENCE</scope>
    <source>
        <strain evidence="3">ChiSjej6B24-2974</strain>
    </source>
</reference>
<dbReference type="InterPro" id="IPR030395">
    <property type="entry name" value="GP_PDE_dom"/>
</dbReference>
<dbReference type="PANTHER" id="PTHR46211">
    <property type="entry name" value="GLYCEROPHOSPHORYL DIESTER PHOSPHODIESTERASE"/>
    <property type="match status" value="1"/>
</dbReference>
<dbReference type="PANTHER" id="PTHR46211:SF8">
    <property type="entry name" value="PHOSPHODIESTERASE"/>
    <property type="match status" value="1"/>
</dbReference>
<feature type="transmembrane region" description="Helical" evidence="1">
    <location>
        <begin position="49"/>
        <end position="74"/>
    </location>
</feature>
<evidence type="ECO:0000313" key="3">
    <source>
        <dbReference type="EMBL" id="HIQ81924.1"/>
    </source>
</evidence>
<dbReference type="Pfam" id="PF10110">
    <property type="entry name" value="GPDPase_memb"/>
    <property type="match status" value="1"/>
</dbReference>
<reference evidence="3" key="1">
    <citation type="submission" date="2020-10" db="EMBL/GenBank/DDBJ databases">
        <authorList>
            <person name="Gilroy R."/>
        </authorList>
    </citation>
    <scope>NUCLEOTIDE SEQUENCE</scope>
    <source>
        <strain evidence="3">ChiSjej6B24-2974</strain>
    </source>
</reference>
<dbReference type="AlphaFoldDB" id="A0A9D0ZKH1"/>
<dbReference type="EMBL" id="DVFZ01000025">
    <property type="protein sequence ID" value="HIQ81924.1"/>
    <property type="molecule type" value="Genomic_DNA"/>
</dbReference>
<dbReference type="Gene3D" id="3.20.20.190">
    <property type="entry name" value="Phosphatidylinositol (PI) phosphodiesterase"/>
    <property type="match status" value="1"/>
</dbReference>
<feature type="transmembrane region" description="Helical" evidence="1">
    <location>
        <begin position="7"/>
        <end position="29"/>
    </location>
</feature>
<gene>
    <name evidence="3" type="ORF">IAA52_02350</name>
</gene>
<keyword evidence="1" id="KW-0472">Membrane</keyword>
<dbReference type="GO" id="GO:0006629">
    <property type="term" value="P:lipid metabolic process"/>
    <property type="evidence" value="ECO:0007669"/>
    <property type="project" value="InterPro"/>
</dbReference>
<feature type="transmembrane region" description="Helical" evidence="1">
    <location>
        <begin position="325"/>
        <end position="343"/>
    </location>
</feature>
<accession>A0A9D0ZKH1</accession>
<feature type="domain" description="GP-PDE" evidence="2">
    <location>
        <begin position="353"/>
        <end position="588"/>
    </location>
</feature>
<keyword evidence="1" id="KW-0812">Transmembrane</keyword>
<feature type="transmembrane region" description="Helical" evidence="1">
    <location>
        <begin position="160"/>
        <end position="182"/>
    </location>
</feature>
<feature type="transmembrane region" description="Helical" evidence="1">
    <location>
        <begin position="255"/>
        <end position="277"/>
    </location>
</feature>
<comment type="caution">
    <text evidence="3">The sequence shown here is derived from an EMBL/GenBank/DDBJ whole genome shotgun (WGS) entry which is preliminary data.</text>
</comment>
<feature type="transmembrane region" description="Helical" evidence="1">
    <location>
        <begin position="113"/>
        <end position="132"/>
    </location>
</feature>
<feature type="transmembrane region" description="Helical" evidence="1">
    <location>
        <begin position="203"/>
        <end position="227"/>
    </location>
</feature>
<protein>
    <submittedName>
        <fullName evidence="3">Glycerophosphoryl diester phosphodiesterase membrane domain-containing protein</fullName>
    </submittedName>
</protein>
<name>A0A9D0ZKH1_9FIRM</name>
<evidence type="ECO:0000256" key="1">
    <source>
        <dbReference type="SAM" id="Phobius"/>
    </source>
</evidence>
<sequence>MRLRRAFVEVLKFEAVFKALTLFIIAPLLREIYQTYIASVGVAFNENMLGTFLTFKGALVFLALFFAAALLIFYEISAVINIVSLCRAERDFTLAGVMKGSVWNLGALRDKSALLAALYFVLLLPLVNTGYVNSVVPSVSIPEFIFGELRKTTLGQVGMVAIYALEYALYAALLFVPLFMVLRRERFGQAARSGLRAFKTLGLKGWVQIPFLLVVWTMATSEIARYWRRVRLKNSDFNGEFFTYLVYSEAFRKDLVFWLVMALLLTAGMTLFIYVLLANLEKRHGLCAALEAPRKGDAAAILHILARRARGLWARLKNAMRKARWRVFAGILGALAVVFIALGCWRPALVHAPFVIGHRGSAAQIENTLEAVRAAAEAGADYAEIDVQLTSDGVPVVFHDSSLARLTGQSGSIAASTLAELQALTLRDTMAHPGKVSRIPTLDEAIEAARESGAGLLIELKPDAGRGEALAAAVMEAVEAHNFAGQAIFMSLDYGCLTPILAAHPDWWVGYCVFGSSGDLDDSIWLYDIDFLAVEEGMVSNHLFSQARGYGLPVYIWSVLDDEKMLQYLEMGAGGLISDYPETARSVLEGYESAHPEEAYLWAGEGYPQGDAFQT</sequence>
<evidence type="ECO:0000259" key="2">
    <source>
        <dbReference type="PROSITE" id="PS51704"/>
    </source>
</evidence>
<dbReference type="InterPro" id="IPR018476">
    <property type="entry name" value="GlyceroP-diester-Pdiesterase_M"/>
</dbReference>
<dbReference type="GO" id="GO:0008081">
    <property type="term" value="F:phosphoric diester hydrolase activity"/>
    <property type="evidence" value="ECO:0007669"/>
    <property type="project" value="InterPro"/>
</dbReference>
<organism evidence="3 4">
    <name type="scientific">Candidatus Pullichristensenella stercorigallinarum</name>
    <dbReference type="NCBI Taxonomy" id="2840909"/>
    <lineage>
        <taxon>Bacteria</taxon>
        <taxon>Bacillati</taxon>
        <taxon>Bacillota</taxon>
        <taxon>Clostridia</taxon>
        <taxon>Candidatus Pullichristensenella</taxon>
    </lineage>
</organism>
<dbReference type="PROSITE" id="PS51704">
    <property type="entry name" value="GP_PDE"/>
    <property type="match status" value="1"/>
</dbReference>
<evidence type="ECO:0000313" key="4">
    <source>
        <dbReference type="Proteomes" id="UP000824260"/>
    </source>
</evidence>
<proteinExistence type="predicted"/>
<dbReference type="Proteomes" id="UP000824260">
    <property type="component" value="Unassembled WGS sequence"/>
</dbReference>